<evidence type="ECO:0000313" key="2">
    <source>
        <dbReference type="Proteomes" id="UP000593765"/>
    </source>
</evidence>
<sequence>MKTKAAPQSSREKLPPPLDVLVIGEHPSAYLAATLLHAGEKGKAPRVIHATLPGEQEPDRLVLINPAVFGLHPLLEPIRRRLESTAIYGLQFISDDPAVRSEHRSKTILGYVASSKAVRAEFARVAEQAGVECCTPKKLEILRLDETGVDVAVGKQTLRPRALILSTTPDPLQQKLLRMHENWGPEVVHRYSYIRLAGKKWGEVGNRPVAPMSLNLRDTLCWGWLLPGPKCWQIAVSQPIEAASQVPAALLLAHWAKVLHAAGSLGAADVPLDHIESIDLPLTGALMQEGVANRTLLVGPAGGFYTASAEDIYPNCWSAVHAVEAMKKALKEPHLQDALGPYRSKWRTTLGQYMRGPQQDFRFLLPLIYRNEVMTTRLTESILMGKSVVR</sequence>
<gene>
    <name evidence="1" type="ORF">IPV69_14330</name>
</gene>
<dbReference type="InterPro" id="IPR036188">
    <property type="entry name" value="FAD/NAD-bd_sf"/>
</dbReference>
<proteinExistence type="predicted"/>
<protein>
    <submittedName>
        <fullName evidence="1">Uncharacterized protein</fullName>
    </submittedName>
</protein>
<name>A0A7M2WPS8_9BACT</name>
<dbReference type="RefSeq" id="WP_206290369.1">
    <property type="nucleotide sequence ID" value="NZ_CP063458.1"/>
</dbReference>
<dbReference type="KEGG" id="hbs:IPV69_14330"/>
<dbReference type="EMBL" id="CP063458">
    <property type="protein sequence ID" value="QOV87466.1"/>
    <property type="molecule type" value="Genomic_DNA"/>
</dbReference>
<evidence type="ECO:0000313" key="1">
    <source>
        <dbReference type="EMBL" id="QOV87466.1"/>
    </source>
</evidence>
<dbReference type="AlphaFoldDB" id="A0A7M2WPS8"/>
<organism evidence="1 2">
    <name type="scientific">Humisphaera borealis</name>
    <dbReference type="NCBI Taxonomy" id="2807512"/>
    <lineage>
        <taxon>Bacteria</taxon>
        <taxon>Pseudomonadati</taxon>
        <taxon>Planctomycetota</taxon>
        <taxon>Phycisphaerae</taxon>
        <taxon>Tepidisphaerales</taxon>
        <taxon>Tepidisphaeraceae</taxon>
        <taxon>Humisphaera</taxon>
    </lineage>
</organism>
<dbReference type="Proteomes" id="UP000593765">
    <property type="component" value="Chromosome"/>
</dbReference>
<dbReference type="Gene3D" id="3.50.50.60">
    <property type="entry name" value="FAD/NAD(P)-binding domain"/>
    <property type="match status" value="1"/>
</dbReference>
<accession>A0A7M2WPS8</accession>
<dbReference type="SUPFAM" id="SSF51905">
    <property type="entry name" value="FAD/NAD(P)-binding domain"/>
    <property type="match status" value="1"/>
</dbReference>
<reference evidence="1 2" key="1">
    <citation type="submission" date="2020-10" db="EMBL/GenBank/DDBJ databases">
        <title>Wide distribution of Phycisphaera-like planctomycetes from WD2101 soil group in peatlands and genome analysis of the first cultivated representative.</title>
        <authorList>
            <person name="Dedysh S.N."/>
            <person name="Beletsky A.V."/>
            <person name="Ivanova A."/>
            <person name="Kulichevskaya I.S."/>
            <person name="Suzina N.E."/>
            <person name="Philippov D.A."/>
            <person name="Rakitin A.L."/>
            <person name="Mardanov A.V."/>
            <person name="Ravin N.V."/>
        </authorList>
    </citation>
    <scope>NUCLEOTIDE SEQUENCE [LARGE SCALE GENOMIC DNA]</scope>
    <source>
        <strain evidence="1 2">M1803</strain>
    </source>
</reference>
<keyword evidence="2" id="KW-1185">Reference proteome</keyword>